<proteinExistence type="predicted"/>
<sequence>MIAGTHLSQMNTYDLQIGGVGVKTRVVDDVMLVEAALAELGVGGDGGAHPIVGVDVKVSSDLFGRGRRCDLLILCTRSNCLILQLDCMRRYKCISRIVTTFLILKDVSFVCPNGFKKRTRGLPLFPHADEFLVTSGCCGRKRRPIWFYCSEIGAVEVGDYAARALKNPKLLKCESSQKLGDEAGVDLTTGNSAKQRPKWDSKVFSEEEVLFVMHDAAASYRIVHKLLHEK</sequence>
<organism evidence="1 2">
    <name type="scientific">Cuscuta epithymum</name>
    <dbReference type="NCBI Taxonomy" id="186058"/>
    <lineage>
        <taxon>Eukaryota</taxon>
        <taxon>Viridiplantae</taxon>
        <taxon>Streptophyta</taxon>
        <taxon>Embryophyta</taxon>
        <taxon>Tracheophyta</taxon>
        <taxon>Spermatophyta</taxon>
        <taxon>Magnoliopsida</taxon>
        <taxon>eudicotyledons</taxon>
        <taxon>Gunneridae</taxon>
        <taxon>Pentapetalae</taxon>
        <taxon>asterids</taxon>
        <taxon>lamiids</taxon>
        <taxon>Solanales</taxon>
        <taxon>Convolvulaceae</taxon>
        <taxon>Cuscuteae</taxon>
        <taxon>Cuscuta</taxon>
        <taxon>Cuscuta subgen. Cuscuta</taxon>
    </lineage>
</organism>
<dbReference type="InterPro" id="IPR036397">
    <property type="entry name" value="RNaseH_sf"/>
</dbReference>
<dbReference type="Gene3D" id="3.30.420.10">
    <property type="entry name" value="Ribonuclease H-like superfamily/Ribonuclease H"/>
    <property type="match status" value="1"/>
</dbReference>
<name>A0AAV0CPZ4_9ASTE</name>
<evidence type="ECO:0000313" key="1">
    <source>
        <dbReference type="EMBL" id="CAH9080207.1"/>
    </source>
</evidence>
<evidence type="ECO:0000313" key="2">
    <source>
        <dbReference type="Proteomes" id="UP001152523"/>
    </source>
</evidence>
<dbReference type="AlphaFoldDB" id="A0AAV0CPZ4"/>
<dbReference type="GO" id="GO:0003676">
    <property type="term" value="F:nucleic acid binding"/>
    <property type="evidence" value="ECO:0007669"/>
    <property type="project" value="InterPro"/>
</dbReference>
<reference evidence="1" key="1">
    <citation type="submission" date="2022-07" db="EMBL/GenBank/DDBJ databases">
        <authorList>
            <person name="Macas J."/>
            <person name="Novak P."/>
            <person name="Neumann P."/>
        </authorList>
    </citation>
    <scope>NUCLEOTIDE SEQUENCE</scope>
</reference>
<dbReference type="EMBL" id="CAMAPF010000034">
    <property type="protein sequence ID" value="CAH9080207.1"/>
    <property type="molecule type" value="Genomic_DNA"/>
</dbReference>
<comment type="caution">
    <text evidence="1">The sequence shown here is derived from an EMBL/GenBank/DDBJ whole genome shotgun (WGS) entry which is preliminary data.</text>
</comment>
<protein>
    <submittedName>
        <fullName evidence="1">Uncharacterized protein</fullName>
    </submittedName>
</protein>
<gene>
    <name evidence="1" type="ORF">CEPIT_LOCUS7264</name>
</gene>
<dbReference type="Proteomes" id="UP001152523">
    <property type="component" value="Unassembled WGS sequence"/>
</dbReference>
<keyword evidence="2" id="KW-1185">Reference proteome</keyword>
<accession>A0AAV0CPZ4</accession>